<dbReference type="CDD" id="cd06261">
    <property type="entry name" value="TM_PBP2"/>
    <property type="match status" value="1"/>
</dbReference>
<dbReference type="PANTHER" id="PTHR43744:SF12">
    <property type="entry name" value="ABC TRANSPORTER PERMEASE PROTEIN MG189-RELATED"/>
    <property type="match status" value="1"/>
</dbReference>
<keyword evidence="6 7" id="KW-0472">Membrane</keyword>
<organism evidence="9 10">
    <name type="scientific">Reticulibacter mediterranei</name>
    <dbReference type="NCBI Taxonomy" id="2778369"/>
    <lineage>
        <taxon>Bacteria</taxon>
        <taxon>Bacillati</taxon>
        <taxon>Chloroflexota</taxon>
        <taxon>Ktedonobacteria</taxon>
        <taxon>Ktedonobacterales</taxon>
        <taxon>Reticulibacteraceae</taxon>
        <taxon>Reticulibacter</taxon>
    </lineage>
</organism>
<evidence type="ECO:0000256" key="2">
    <source>
        <dbReference type="ARBA" id="ARBA00022448"/>
    </source>
</evidence>
<evidence type="ECO:0000259" key="8">
    <source>
        <dbReference type="PROSITE" id="PS50928"/>
    </source>
</evidence>
<sequence length="302" mass="33531">MLSTPTNLRHEAEAVVSRPHKWRRQSAEHLLKRLAILLAIVVLLIIEVGPLVWLLLSSFKADTEFTSKPLWALPAGLDWQNYSDALITGNIGTYFLNSMLAVFPSLALILIFGLAAGFALEVMVWKGRNSVLLVFLAGILVPVQIVLLPLFTIYFHTQLIDTRWALIITYTGFGLPLTVFLMATYFKAIPHELIEAAVIDGANIYQIFWRVATPMVANGLVTVALVQFFFLWNDLLFSLTFISSEGLRTIQTGLLNFTGEHGQIQWGPTFAATCLAVFPTLILYLVLNQRVIKGLTAGSLKG</sequence>
<feature type="transmembrane region" description="Helical" evidence="7">
    <location>
        <begin position="264"/>
        <end position="287"/>
    </location>
</feature>
<gene>
    <name evidence="9" type="ORF">KSF_097850</name>
</gene>
<proteinExistence type="inferred from homology"/>
<evidence type="ECO:0000256" key="3">
    <source>
        <dbReference type="ARBA" id="ARBA00022475"/>
    </source>
</evidence>
<feature type="transmembrane region" description="Helical" evidence="7">
    <location>
        <begin position="167"/>
        <end position="186"/>
    </location>
</feature>
<feature type="transmembrane region" description="Helical" evidence="7">
    <location>
        <begin position="34"/>
        <end position="56"/>
    </location>
</feature>
<keyword evidence="4 7" id="KW-0812">Transmembrane</keyword>
<accession>A0A8J3N9V8</accession>
<dbReference type="GO" id="GO:0055085">
    <property type="term" value="P:transmembrane transport"/>
    <property type="evidence" value="ECO:0007669"/>
    <property type="project" value="InterPro"/>
</dbReference>
<evidence type="ECO:0000256" key="1">
    <source>
        <dbReference type="ARBA" id="ARBA00004651"/>
    </source>
</evidence>
<feature type="transmembrane region" description="Helical" evidence="7">
    <location>
        <begin position="207"/>
        <end position="232"/>
    </location>
</feature>
<evidence type="ECO:0000256" key="5">
    <source>
        <dbReference type="ARBA" id="ARBA00022989"/>
    </source>
</evidence>
<dbReference type="Proteomes" id="UP000597444">
    <property type="component" value="Unassembled WGS sequence"/>
</dbReference>
<reference evidence="9" key="1">
    <citation type="submission" date="2020-10" db="EMBL/GenBank/DDBJ databases">
        <title>Taxonomic study of unclassified bacteria belonging to the class Ktedonobacteria.</title>
        <authorList>
            <person name="Yabe S."/>
            <person name="Wang C.M."/>
            <person name="Zheng Y."/>
            <person name="Sakai Y."/>
            <person name="Cavaletti L."/>
            <person name="Monciardini P."/>
            <person name="Donadio S."/>
        </authorList>
    </citation>
    <scope>NUCLEOTIDE SEQUENCE</scope>
    <source>
        <strain evidence="9">ID150040</strain>
    </source>
</reference>
<evidence type="ECO:0000256" key="7">
    <source>
        <dbReference type="RuleBase" id="RU363032"/>
    </source>
</evidence>
<comment type="similarity">
    <text evidence="7">Belongs to the binding-protein-dependent transport system permease family.</text>
</comment>
<feature type="transmembrane region" description="Helical" evidence="7">
    <location>
        <begin position="132"/>
        <end position="155"/>
    </location>
</feature>
<dbReference type="SUPFAM" id="SSF161098">
    <property type="entry name" value="MetI-like"/>
    <property type="match status" value="1"/>
</dbReference>
<dbReference type="InterPro" id="IPR000515">
    <property type="entry name" value="MetI-like"/>
</dbReference>
<dbReference type="PANTHER" id="PTHR43744">
    <property type="entry name" value="ABC TRANSPORTER PERMEASE PROTEIN MG189-RELATED-RELATED"/>
    <property type="match status" value="1"/>
</dbReference>
<evidence type="ECO:0000313" key="9">
    <source>
        <dbReference type="EMBL" id="GHO99737.1"/>
    </source>
</evidence>
<feature type="transmembrane region" description="Helical" evidence="7">
    <location>
        <begin position="99"/>
        <end position="120"/>
    </location>
</feature>
<feature type="domain" description="ABC transmembrane type-1" evidence="8">
    <location>
        <begin position="95"/>
        <end position="287"/>
    </location>
</feature>
<dbReference type="Gene3D" id="1.10.3720.10">
    <property type="entry name" value="MetI-like"/>
    <property type="match status" value="1"/>
</dbReference>
<keyword evidence="3" id="KW-1003">Cell membrane</keyword>
<dbReference type="RefSeq" id="WP_220210365.1">
    <property type="nucleotide sequence ID" value="NZ_BNJK01000002.1"/>
</dbReference>
<comment type="subcellular location">
    <subcellularLocation>
        <location evidence="1 7">Cell membrane</location>
        <topology evidence="1 7">Multi-pass membrane protein</topology>
    </subcellularLocation>
</comment>
<keyword evidence="10" id="KW-1185">Reference proteome</keyword>
<dbReference type="GO" id="GO:0005886">
    <property type="term" value="C:plasma membrane"/>
    <property type="evidence" value="ECO:0007669"/>
    <property type="project" value="UniProtKB-SubCell"/>
</dbReference>
<dbReference type="Pfam" id="PF00528">
    <property type="entry name" value="BPD_transp_1"/>
    <property type="match status" value="1"/>
</dbReference>
<keyword evidence="5 7" id="KW-1133">Transmembrane helix</keyword>
<dbReference type="AlphaFoldDB" id="A0A8J3N9V8"/>
<evidence type="ECO:0000313" key="10">
    <source>
        <dbReference type="Proteomes" id="UP000597444"/>
    </source>
</evidence>
<name>A0A8J3N9V8_9CHLR</name>
<evidence type="ECO:0000256" key="6">
    <source>
        <dbReference type="ARBA" id="ARBA00023136"/>
    </source>
</evidence>
<protein>
    <submittedName>
        <fullName evidence="9">ABC transporter permease</fullName>
    </submittedName>
</protein>
<dbReference type="InterPro" id="IPR035906">
    <property type="entry name" value="MetI-like_sf"/>
</dbReference>
<keyword evidence="2 7" id="KW-0813">Transport</keyword>
<comment type="caution">
    <text evidence="9">The sequence shown here is derived from an EMBL/GenBank/DDBJ whole genome shotgun (WGS) entry which is preliminary data.</text>
</comment>
<dbReference type="PROSITE" id="PS50928">
    <property type="entry name" value="ABC_TM1"/>
    <property type="match status" value="1"/>
</dbReference>
<evidence type="ECO:0000256" key="4">
    <source>
        <dbReference type="ARBA" id="ARBA00022692"/>
    </source>
</evidence>
<dbReference type="EMBL" id="BNJK01000002">
    <property type="protein sequence ID" value="GHO99737.1"/>
    <property type="molecule type" value="Genomic_DNA"/>
</dbReference>